<dbReference type="PANTHER" id="PTHR10067">
    <property type="entry name" value="PHOSPHATIDYLSERINE DECARBOXYLASE"/>
    <property type="match status" value="1"/>
</dbReference>
<evidence type="ECO:0000313" key="3">
    <source>
        <dbReference type="EMBL" id="KAF2734827.1"/>
    </source>
</evidence>
<protein>
    <recommendedName>
        <fullName evidence="5">Phosphatidylserine decarboxylase</fullName>
    </recommendedName>
</protein>
<evidence type="ECO:0000256" key="1">
    <source>
        <dbReference type="ARBA" id="ARBA00022793"/>
    </source>
</evidence>
<name>A0A9P4R104_9PLEO</name>
<comment type="caution">
    <text evidence="3">The sequence shown here is derived from an EMBL/GenBank/DDBJ whole genome shotgun (WGS) entry which is preliminary data.</text>
</comment>
<proteinExistence type="predicted"/>
<evidence type="ECO:0000256" key="2">
    <source>
        <dbReference type="ARBA" id="ARBA00023239"/>
    </source>
</evidence>
<dbReference type="EMBL" id="ML996143">
    <property type="protein sequence ID" value="KAF2734827.1"/>
    <property type="molecule type" value="Genomic_DNA"/>
</dbReference>
<keyword evidence="4" id="KW-1185">Reference proteome</keyword>
<dbReference type="GO" id="GO:0008654">
    <property type="term" value="P:phospholipid biosynthetic process"/>
    <property type="evidence" value="ECO:0007669"/>
    <property type="project" value="InterPro"/>
</dbReference>
<keyword evidence="2" id="KW-0456">Lyase</keyword>
<dbReference type="OrthoDB" id="5973539at2759"/>
<dbReference type="AlphaFoldDB" id="A0A9P4R104"/>
<keyword evidence="1" id="KW-0210">Decarboxylase</keyword>
<organism evidence="3 4">
    <name type="scientific">Polyplosphaeria fusca</name>
    <dbReference type="NCBI Taxonomy" id="682080"/>
    <lineage>
        <taxon>Eukaryota</taxon>
        <taxon>Fungi</taxon>
        <taxon>Dikarya</taxon>
        <taxon>Ascomycota</taxon>
        <taxon>Pezizomycotina</taxon>
        <taxon>Dothideomycetes</taxon>
        <taxon>Pleosporomycetidae</taxon>
        <taxon>Pleosporales</taxon>
        <taxon>Tetraplosphaeriaceae</taxon>
        <taxon>Polyplosphaeria</taxon>
    </lineage>
</organism>
<reference evidence="3" key="1">
    <citation type="journal article" date="2020" name="Stud. Mycol.">
        <title>101 Dothideomycetes genomes: a test case for predicting lifestyles and emergence of pathogens.</title>
        <authorList>
            <person name="Haridas S."/>
            <person name="Albert R."/>
            <person name="Binder M."/>
            <person name="Bloem J."/>
            <person name="Labutti K."/>
            <person name="Salamov A."/>
            <person name="Andreopoulos B."/>
            <person name="Baker S."/>
            <person name="Barry K."/>
            <person name="Bills G."/>
            <person name="Bluhm B."/>
            <person name="Cannon C."/>
            <person name="Castanera R."/>
            <person name="Culley D."/>
            <person name="Daum C."/>
            <person name="Ezra D."/>
            <person name="Gonzalez J."/>
            <person name="Henrissat B."/>
            <person name="Kuo A."/>
            <person name="Liang C."/>
            <person name="Lipzen A."/>
            <person name="Lutzoni F."/>
            <person name="Magnuson J."/>
            <person name="Mondo S."/>
            <person name="Nolan M."/>
            <person name="Ohm R."/>
            <person name="Pangilinan J."/>
            <person name="Park H.-J."/>
            <person name="Ramirez L."/>
            <person name="Alfaro M."/>
            <person name="Sun H."/>
            <person name="Tritt A."/>
            <person name="Yoshinaga Y."/>
            <person name="Zwiers L.-H."/>
            <person name="Turgeon B."/>
            <person name="Goodwin S."/>
            <person name="Spatafora J."/>
            <person name="Crous P."/>
            <person name="Grigoriev I."/>
        </authorList>
    </citation>
    <scope>NUCLEOTIDE SEQUENCE</scope>
    <source>
        <strain evidence="3">CBS 125425</strain>
    </source>
</reference>
<dbReference type="Proteomes" id="UP000799444">
    <property type="component" value="Unassembled WGS sequence"/>
</dbReference>
<dbReference type="Pfam" id="PF02666">
    <property type="entry name" value="PS_Dcarbxylase"/>
    <property type="match status" value="1"/>
</dbReference>
<gene>
    <name evidence="3" type="ORF">EJ04DRAFT_602159</name>
</gene>
<accession>A0A9P4R104</accession>
<evidence type="ECO:0000313" key="4">
    <source>
        <dbReference type="Proteomes" id="UP000799444"/>
    </source>
</evidence>
<evidence type="ECO:0008006" key="5">
    <source>
        <dbReference type="Google" id="ProtNLM"/>
    </source>
</evidence>
<dbReference type="PANTHER" id="PTHR10067:SF13">
    <property type="entry name" value="PHOSPHATIDYLSERINE DECARBOXYLASE"/>
    <property type="match status" value="1"/>
</dbReference>
<dbReference type="GO" id="GO:0004609">
    <property type="term" value="F:phosphatidylserine decarboxylase activity"/>
    <property type="evidence" value="ECO:0007669"/>
    <property type="project" value="InterPro"/>
</dbReference>
<dbReference type="InterPro" id="IPR003817">
    <property type="entry name" value="PS_Dcarbxylase"/>
</dbReference>
<sequence length="436" mass="47891">MSTYISPPFDIPVEVDPWIQSTLVEGALETVLQGGLDNLDLAVEHALKADLSDVMRSWGITDAKRYLLFVSGMLRWTPFEVANGQMIDWALCVSYLTLAQAPLSMTPYSPPIAPDAKGRERPIEKWFDQFVQKVGENLHSGEAKSQNSILSFEQSPLYNFEEALYPSKSGGWTDFNAFFTRRLKPGMRPISCPNDDSVVVSPADCTFDGAWPVKSKSNTVAVATSARDESDNEWKVTHVDWPINELLGDDKEGRYDFSGGVLVHAFLNTPDYHRQHAPVSGTVVFSNLIEGRSYLGHTKPDGTVEMSVEPLDEGGRQFLQTRGCVVIDNPVLGLVAVLPIGLASRGSVWLAPALTPDPGESWPHCPNVRVNKGDEISTLKLGGGEVMLLFQERAKMKIFGATGLDEDGKTTRKQKYLVGMPLGVSMATKEKAHGSY</sequence>